<dbReference type="AlphaFoldDB" id="A0A5C6ZE32"/>
<evidence type="ECO:0000259" key="3">
    <source>
        <dbReference type="Pfam" id="PF10988"/>
    </source>
</evidence>
<dbReference type="PANTHER" id="PTHR39200:SF1">
    <property type="entry name" value="AUTO-TRANSPORTER ADHESIN HEAD GIN DOMAIN-CONTAINING PROTEIN-RELATED"/>
    <property type="match status" value="1"/>
</dbReference>
<reference evidence="4 5" key="1">
    <citation type="submission" date="2019-08" db="EMBL/GenBank/DDBJ databases">
        <title>Genomes of Subsaximicrobium wynnwilliamsii strains.</title>
        <authorList>
            <person name="Bowman J.P."/>
        </authorList>
    </citation>
    <scope>NUCLEOTIDE SEQUENCE [LARGE SCALE GENOMIC DNA]</scope>
    <source>
        <strain evidence="4 5">2-80-2</strain>
    </source>
</reference>
<dbReference type="EMBL" id="VORO01000025">
    <property type="protein sequence ID" value="TXD87405.1"/>
    <property type="molecule type" value="Genomic_DNA"/>
</dbReference>
<evidence type="ECO:0000313" key="4">
    <source>
        <dbReference type="EMBL" id="TXD87405.1"/>
    </source>
</evidence>
<name>A0A5C6ZE32_9FLAO</name>
<feature type="region of interest" description="Disordered" evidence="1">
    <location>
        <begin position="221"/>
        <end position="240"/>
    </location>
</feature>
<keyword evidence="2" id="KW-0732">Signal</keyword>
<gene>
    <name evidence="4" type="ORF">ESY86_17200</name>
</gene>
<dbReference type="Proteomes" id="UP000321578">
    <property type="component" value="Unassembled WGS sequence"/>
</dbReference>
<feature type="chain" id="PRO_5022891211" evidence="2">
    <location>
        <begin position="18"/>
        <end position="240"/>
    </location>
</feature>
<dbReference type="PROSITE" id="PS51257">
    <property type="entry name" value="PROKAR_LIPOPROTEIN"/>
    <property type="match status" value="1"/>
</dbReference>
<comment type="caution">
    <text evidence="4">The sequence shown here is derived from an EMBL/GenBank/DDBJ whole genome shotgun (WGS) entry which is preliminary data.</text>
</comment>
<accession>A0A5C6ZE32</accession>
<evidence type="ECO:0000256" key="1">
    <source>
        <dbReference type="SAM" id="MobiDB-lite"/>
    </source>
</evidence>
<protein>
    <submittedName>
        <fullName evidence="4">DUF2807 domain-containing protein</fullName>
    </submittedName>
</protein>
<proteinExistence type="predicted"/>
<dbReference type="Pfam" id="PF10988">
    <property type="entry name" value="DUF2807"/>
    <property type="match status" value="1"/>
</dbReference>
<dbReference type="Gene3D" id="2.160.20.120">
    <property type="match status" value="1"/>
</dbReference>
<feature type="signal peptide" evidence="2">
    <location>
        <begin position="1"/>
        <end position="17"/>
    </location>
</feature>
<dbReference type="PANTHER" id="PTHR39200">
    <property type="entry name" value="HYPOTHETICAL EXPORTED PROTEIN"/>
    <property type="match status" value="1"/>
</dbReference>
<dbReference type="RefSeq" id="WP_147087964.1">
    <property type="nucleotide sequence ID" value="NZ_VORM01000007.1"/>
</dbReference>
<keyword evidence="5" id="KW-1185">Reference proteome</keyword>
<sequence length="240" mass="25170">MKSLILALASLATFSCAQGKWGNNAIKGNGNLKTITRTTSDYDAIHCAGSFDYILVEGTEGDIKIEGEENLLEYIITEVQNGTLSITTENNVNLNTSTNKGIKITIPFKEITEVSLSGSGDLWNTDVIDTNNLSASISGSGDVVLEIKTTSAKARISGSGDLTFTGTTEKLEANVTGSGNFHGFDIRSQDVNVSVTGSGDAAVFSTNKLIARVTGSGDIEFRGNPKTEDTKVTGSGSIGK</sequence>
<dbReference type="InterPro" id="IPR021255">
    <property type="entry name" value="DUF2807"/>
</dbReference>
<evidence type="ECO:0000256" key="2">
    <source>
        <dbReference type="SAM" id="SignalP"/>
    </source>
</evidence>
<organism evidence="4 5">
    <name type="scientific">Subsaximicrobium wynnwilliamsii</name>
    <dbReference type="NCBI Taxonomy" id="291179"/>
    <lineage>
        <taxon>Bacteria</taxon>
        <taxon>Pseudomonadati</taxon>
        <taxon>Bacteroidota</taxon>
        <taxon>Flavobacteriia</taxon>
        <taxon>Flavobacteriales</taxon>
        <taxon>Flavobacteriaceae</taxon>
        <taxon>Subsaximicrobium</taxon>
    </lineage>
</organism>
<feature type="compositionally biased region" description="Basic and acidic residues" evidence="1">
    <location>
        <begin position="221"/>
        <end position="231"/>
    </location>
</feature>
<dbReference type="OrthoDB" id="5585143at2"/>
<feature type="domain" description="Putative auto-transporter adhesin head GIN" evidence="3">
    <location>
        <begin position="41"/>
        <end position="225"/>
    </location>
</feature>
<evidence type="ECO:0000313" key="5">
    <source>
        <dbReference type="Proteomes" id="UP000321578"/>
    </source>
</evidence>